<protein>
    <submittedName>
        <fullName evidence="8">BTAD domain-containing putative transcriptional regulator</fullName>
    </submittedName>
</protein>
<keyword evidence="3" id="KW-0805">Transcription regulation</keyword>
<evidence type="ECO:0000313" key="9">
    <source>
        <dbReference type="Proteomes" id="UP001595855"/>
    </source>
</evidence>
<evidence type="ECO:0000256" key="4">
    <source>
        <dbReference type="ARBA" id="ARBA00023125"/>
    </source>
</evidence>
<evidence type="ECO:0000256" key="6">
    <source>
        <dbReference type="PROSITE-ProRule" id="PRU01091"/>
    </source>
</evidence>
<feature type="domain" description="OmpR/PhoB-type" evidence="7">
    <location>
        <begin position="1"/>
        <end position="98"/>
    </location>
</feature>
<dbReference type="InterPro" id="IPR011990">
    <property type="entry name" value="TPR-like_helical_dom_sf"/>
</dbReference>
<sequence length="271" mass="30247">MDITLLGPLNADTDGSSVLPSAAKTRQVLALLALNANRVVPVPMIMEELWGHHPPRTGAATLQTYIMRLRRLIAASVRGRCDAKEILEYRHGGYCLVAPTACVDVLEYERLAAEGQRLFDTCEDETAVKVFREALDLWRGPALADIRCGALLEIDRVRLEESRLGVLERRMDAELNLGRHAELLTELVALTARRPLHEGLHAQHMIALYRSGRPSEALAAFTKLRHRLVEDLGMDPSPRLQRLHRAILGGDLLLDHQQRGPGRRVLDMFAA</sequence>
<dbReference type="RefSeq" id="WP_271319882.1">
    <property type="nucleotide sequence ID" value="NZ_BAAATN010000004.1"/>
</dbReference>
<evidence type="ECO:0000256" key="3">
    <source>
        <dbReference type="ARBA" id="ARBA00023015"/>
    </source>
</evidence>
<comment type="similarity">
    <text evidence="1">Belongs to the AfsR/DnrI/RedD regulatory family.</text>
</comment>
<dbReference type="InterPro" id="IPR005158">
    <property type="entry name" value="BTAD"/>
</dbReference>
<evidence type="ECO:0000313" key="8">
    <source>
        <dbReference type="EMBL" id="MFC5016028.1"/>
    </source>
</evidence>
<name>A0ABV9WT58_9ACTN</name>
<dbReference type="SUPFAM" id="SSF46894">
    <property type="entry name" value="C-terminal effector domain of the bipartite response regulators"/>
    <property type="match status" value="1"/>
</dbReference>
<dbReference type="Pfam" id="PF00486">
    <property type="entry name" value="Trans_reg_C"/>
    <property type="match status" value="1"/>
</dbReference>
<dbReference type="SUPFAM" id="SSF48452">
    <property type="entry name" value="TPR-like"/>
    <property type="match status" value="1"/>
</dbReference>
<dbReference type="Gene3D" id="1.25.40.10">
    <property type="entry name" value="Tetratricopeptide repeat domain"/>
    <property type="match status" value="1"/>
</dbReference>
<dbReference type="CDD" id="cd15831">
    <property type="entry name" value="BTAD"/>
    <property type="match status" value="1"/>
</dbReference>
<accession>A0ABV9WT58</accession>
<proteinExistence type="inferred from homology"/>
<dbReference type="InterPro" id="IPR051677">
    <property type="entry name" value="AfsR-DnrI-RedD_regulator"/>
</dbReference>
<keyword evidence="5" id="KW-0804">Transcription</keyword>
<evidence type="ECO:0000256" key="2">
    <source>
        <dbReference type="ARBA" id="ARBA00023012"/>
    </source>
</evidence>
<dbReference type="EMBL" id="JBHSJO010000001">
    <property type="protein sequence ID" value="MFC5016028.1"/>
    <property type="molecule type" value="Genomic_DNA"/>
</dbReference>
<dbReference type="InterPro" id="IPR001867">
    <property type="entry name" value="OmpR/PhoB-type_DNA-bd"/>
</dbReference>
<keyword evidence="9" id="KW-1185">Reference proteome</keyword>
<dbReference type="Proteomes" id="UP001595855">
    <property type="component" value="Unassembled WGS sequence"/>
</dbReference>
<dbReference type="Gene3D" id="1.10.10.10">
    <property type="entry name" value="Winged helix-like DNA-binding domain superfamily/Winged helix DNA-binding domain"/>
    <property type="match status" value="1"/>
</dbReference>
<dbReference type="SMART" id="SM00862">
    <property type="entry name" value="Trans_reg_C"/>
    <property type="match status" value="1"/>
</dbReference>
<dbReference type="SMART" id="SM01043">
    <property type="entry name" value="BTAD"/>
    <property type="match status" value="1"/>
</dbReference>
<dbReference type="PANTHER" id="PTHR35807:SF1">
    <property type="entry name" value="TRANSCRIPTIONAL REGULATOR REDD"/>
    <property type="match status" value="1"/>
</dbReference>
<reference evidence="9" key="1">
    <citation type="journal article" date="2019" name="Int. J. Syst. Evol. Microbiol.">
        <title>The Global Catalogue of Microorganisms (GCM) 10K type strain sequencing project: providing services to taxonomists for standard genome sequencing and annotation.</title>
        <authorList>
            <consortium name="The Broad Institute Genomics Platform"/>
            <consortium name="The Broad Institute Genome Sequencing Center for Infectious Disease"/>
            <person name="Wu L."/>
            <person name="Ma J."/>
        </authorList>
    </citation>
    <scope>NUCLEOTIDE SEQUENCE [LARGE SCALE GENOMIC DNA]</scope>
    <source>
        <strain evidence="9">CGMCC 4.1542</strain>
    </source>
</reference>
<dbReference type="Pfam" id="PF03704">
    <property type="entry name" value="BTAD"/>
    <property type="match status" value="1"/>
</dbReference>
<evidence type="ECO:0000256" key="5">
    <source>
        <dbReference type="ARBA" id="ARBA00023163"/>
    </source>
</evidence>
<evidence type="ECO:0000259" key="7">
    <source>
        <dbReference type="PROSITE" id="PS51755"/>
    </source>
</evidence>
<gene>
    <name evidence="8" type="ORF">ACFPRC_14170</name>
</gene>
<keyword evidence="4 6" id="KW-0238">DNA-binding</keyword>
<dbReference type="PANTHER" id="PTHR35807">
    <property type="entry name" value="TRANSCRIPTIONAL REGULATOR REDD-RELATED"/>
    <property type="match status" value="1"/>
</dbReference>
<comment type="caution">
    <text evidence="8">The sequence shown here is derived from an EMBL/GenBank/DDBJ whole genome shotgun (WGS) entry which is preliminary data.</text>
</comment>
<dbReference type="InterPro" id="IPR016032">
    <property type="entry name" value="Sig_transdc_resp-reg_C-effctor"/>
</dbReference>
<keyword evidence="2" id="KW-0902">Two-component regulatory system</keyword>
<dbReference type="InterPro" id="IPR036388">
    <property type="entry name" value="WH-like_DNA-bd_sf"/>
</dbReference>
<feature type="DNA-binding region" description="OmpR/PhoB-type" evidence="6">
    <location>
        <begin position="1"/>
        <end position="98"/>
    </location>
</feature>
<evidence type="ECO:0000256" key="1">
    <source>
        <dbReference type="ARBA" id="ARBA00005820"/>
    </source>
</evidence>
<dbReference type="PROSITE" id="PS51755">
    <property type="entry name" value="OMPR_PHOB"/>
    <property type="match status" value="1"/>
</dbReference>
<organism evidence="8 9">
    <name type="scientific">Streptomyces lienomycini</name>
    <dbReference type="NCBI Taxonomy" id="284035"/>
    <lineage>
        <taxon>Bacteria</taxon>
        <taxon>Bacillati</taxon>
        <taxon>Actinomycetota</taxon>
        <taxon>Actinomycetes</taxon>
        <taxon>Kitasatosporales</taxon>
        <taxon>Streptomycetaceae</taxon>
        <taxon>Streptomyces</taxon>
    </lineage>
</organism>